<dbReference type="Gene3D" id="3.40.50.2300">
    <property type="match status" value="1"/>
</dbReference>
<evidence type="ECO:0000313" key="4">
    <source>
        <dbReference type="EMBL" id="MDJ1499465.1"/>
    </source>
</evidence>
<evidence type="ECO:0000259" key="3">
    <source>
        <dbReference type="PROSITE" id="PS50930"/>
    </source>
</evidence>
<dbReference type="GO" id="GO:0000156">
    <property type="term" value="F:phosphorelay response regulator activity"/>
    <property type="evidence" value="ECO:0007669"/>
    <property type="project" value="InterPro"/>
</dbReference>
<dbReference type="SMART" id="SM00850">
    <property type="entry name" value="LytTR"/>
    <property type="match status" value="1"/>
</dbReference>
<sequence length="229" mass="26900">MIRCIVIDDERIAREGLLEFIKAFDFLECVGDYANPFQAMDLIKNKEVDLIFLDIEMPRIKGIQFAELVNNDTTMIIFTTAYSEYALKGYKVNAIEYLLKPVFLEDFTKAVHKAKRLYELMYPQDSQFIFFREDGVDHRVHIDEITYVKSLQNYVQVYFRDNRHMIVHKTLKSLQETLPAEKFIQIHRSYLVQSKYIASINGLTAMVNNTSLPIARERKQLLLSLLTNR</sequence>
<dbReference type="InterPro" id="IPR046947">
    <property type="entry name" value="LytR-like"/>
</dbReference>
<dbReference type="InterPro" id="IPR001789">
    <property type="entry name" value="Sig_transdc_resp-reg_receiver"/>
</dbReference>
<gene>
    <name evidence="4" type="ORF">QNI22_02345</name>
</gene>
<keyword evidence="1" id="KW-0597">Phosphoprotein</keyword>
<dbReference type="PROSITE" id="PS50110">
    <property type="entry name" value="RESPONSE_REGULATORY"/>
    <property type="match status" value="1"/>
</dbReference>
<comment type="caution">
    <text evidence="4">The sequence shown here is derived from an EMBL/GenBank/DDBJ whole genome shotgun (WGS) entry which is preliminary data.</text>
</comment>
<dbReference type="PANTHER" id="PTHR37299">
    <property type="entry name" value="TRANSCRIPTIONAL REGULATOR-RELATED"/>
    <property type="match status" value="1"/>
</dbReference>
<dbReference type="InterPro" id="IPR007492">
    <property type="entry name" value="LytTR_DNA-bd_dom"/>
</dbReference>
<feature type="domain" description="Response regulatory" evidence="2">
    <location>
        <begin position="3"/>
        <end position="115"/>
    </location>
</feature>
<dbReference type="GO" id="GO:0003677">
    <property type="term" value="F:DNA binding"/>
    <property type="evidence" value="ECO:0007669"/>
    <property type="project" value="UniProtKB-KW"/>
</dbReference>
<dbReference type="PANTHER" id="PTHR37299:SF1">
    <property type="entry name" value="STAGE 0 SPORULATION PROTEIN A HOMOLOG"/>
    <property type="match status" value="1"/>
</dbReference>
<accession>A0AAE3R111</accession>
<keyword evidence="4" id="KW-0238">DNA-binding</keyword>
<dbReference type="Proteomes" id="UP001232063">
    <property type="component" value="Unassembled WGS sequence"/>
</dbReference>
<evidence type="ECO:0000256" key="1">
    <source>
        <dbReference type="PROSITE-ProRule" id="PRU00169"/>
    </source>
</evidence>
<dbReference type="SUPFAM" id="SSF52172">
    <property type="entry name" value="CheY-like"/>
    <property type="match status" value="1"/>
</dbReference>
<dbReference type="InterPro" id="IPR011006">
    <property type="entry name" value="CheY-like_superfamily"/>
</dbReference>
<proteinExistence type="predicted"/>
<evidence type="ECO:0000259" key="2">
    <source>
        <dbReference type="PROSITE" id="PS50110"/>
    </source>
</evidence>
<organism evidence="4 5">
    <name type="scientific">Xanthocytophaga agilis</name>
    <dbReference type="NCBI Taxonomy" id="3048010"/>
    <lineage>
        <taxon>Bacteria</taxon>
        <taxon>Pseudomonadati</taxon>
        <taxon>Bacteroidota</taxon>
        <taxon>Cytophagia</taxon>
        <taxon>Cytophagales</taxon>
        <taxon>Rhodocytophagaceae</taxon>
        <taxon>Xanthocytophaga</taxon>
    </lineage>
</organism>
<dbReference type="SMART" id="SM00448">
    <property type="entry name" value="REC"/>
    <property type="match status" value="1"/>
</dbReference>
<dbReference type="RefSeq" id="WP_314508985.1">
    <property type="nucleotide sequence ID" value="NZ_JASJOU010000001.1"/>
</dbReference>
<protein>
    <submittedName>
        <fullName evidence="4">LytTR family DNA-binding domain-containing protein</fullName>
    </submittedName>
</protein>
<feature type="modified residue" description="4-aspartylphosphate" evidence="1">
    <location>
        <position position="54"/>
    </location>
</feature>
<keyword evidence="5" id="KW-1185">Reference proteome</keyword>
<dbReference type="Pfam" id="PF00072">
    <property type="entry name" value="Response_reg"/>
    <property type="match status" value="1"/>
</dbReference>
<name>A0AAE3R111_9BACT</name>
<evidence type="ECO:0000313" key="5">
    <source>
        <dbReference type="Proteomes" id="UP001232063"/>
    </source>
</evidence>
<dbReference type="EMBL" id="JASJOU010000001">
    <property type="protein sequence ID" value="MDJ1499465.1"/>
    <property type="molecule type" value="Genomic_DNA"/>
</dbReference>
<feature type="domain" description="HTH LytTR-type" evidence="3">
    <location>
        <begin position="129"/>
        <end position="200"/>
    </location>
</feature>
<dbReference type="PROSITE" id="PS50930">
    <property type="entry name" value="HTH_LYTTR"/>
    <property type="match status" value="1"/>
</dbReference>
<dbReference type="Pfam" id="PF04397">
    <property type="entry name" value="LytTR"/>
    <property type="match status" value="1"/>
</dbReference>
<dbReference type="Gene3D" id="2.40.50.1020">
    <property type="entry name" value="LytTr DNA-binding domain"/>
    <property type="match status" value="1"/>
</dbReference>
<reference evidence="4" key="1">
    <citation type="submission" date="2023-05" db="EMBL/GenBank/DDBJ databases">
        <authorList>
            <person name="Zhang X."/>
        </authorList>
    </citation>
    <scope>NUCLEOTIDE SEQUENCE</scope>
    <source>
        <strain evidence="4">BD1B2-1</strain>
    </source>
</reference>
<dbReference type="AlphaFoldDB" id="A0AAE3R111"/>